<protein>
    <submittedName>
        <fullName evidence="2">Uncharacterized protein</fullName>
    </submittedName>
</protein>
<dbReference type="PANTHER" id="PTHR11743">
    <property type="entry name" value="VOLTAGE-DEPENDENT ANION-SELECTIVE CHANNEL"/>
    <property type="match status" value="1"/>
</dbReference>
<dbReference type="SMR" id="A0A1D6MSW8"/>
<dbReference type="InterPro" id="IPR001925">
    <property type="entry name" value="Porin_Euk"/>
</dbReference>
<dbReference type="STRING" id="4577.A0A1D6MSW8"/>
<proteinExistence type="inferred from homology"/>
<dbReference type="AlphaFoldDB" id="A0A1D6MSW8"/>
<dbReference type="Gene3D" id="2.40.160.10">
    <property type="entry name" value="Porin"/>
    <property type="match status" value="1"/>
</dbReference>
<dbReference type="InParanoid" id="A0A1D6MSW8"/>
<sequence length="184" mass="20248">MSMSILQMDLKDSLSKFKRQYVLAFLSRSNVCLVFENLTTTGVKINEDFIGEIRTQHKSGRTTVDVIINSDCKVSTTITVNETLTGLKISFALKVLGHKSRKEVLIELYLTCILLICNIPTIIFSMNTTTDLTSTHLVELATTVGTSELVIGAEVGFDITSDAVTKYNSGAGYNKFDFSASLLM</sequence>
<dbReference type="InterPro" id="IPR023614">
    <property type="entry name" value="Porin_dom_sf"/>
</dbReference>
<accession>A0A1D6MSW8</accession>
<comment type="similarity">
    <text evidence="1">Belongs to the eukaryotic mitochondrial porin (TC 1.B.8.1) family.</text>
</comment>
<dbReference type="EMBL" id="CM007649">
    <property type="protein sequence ID" value="ONM32016.1"/>
    <property type="molecule type" value="Genomic_DNA"/>
</dbReference>
<evidence type="ECO:0000256" key="1">
    <source>
        <dbReference type="ARBA" id="ARBA00009624"/>
    </source>
</evidence>
<name>A0A1D6MSW8_MAIZE</name>
<reference evidence="2" key="1">
    <citation type="submission" date="2015-12" db="EMBL/GenBank/DDBJ databases">
        <title>Update maize B73 reference genome by single molecule sequencing technologies.</title>
        <authorList>
            <consortium name="Maize Genome Sequencing Project"/>
            <person name="Ware D."/>
        </authorList>
    </citation>
    <scope>NUCLEOTIDE SEQUENCE [LARGE SCALE GENOMIC DNA]</scope>
    <source>
        <tissue evidence="2">Seedling</tissue>
    </source>
</reference>
<dbReference type="GO" id="GO:0005741">
    <property type="term" value="C:mitochondrial outer membrane"/>
    <property type="evidence" value="ECO:0007669"/>
    <property type="project" value="InterPro"/>
</dbReference>
<dbReference type="Pfam" id="PF01459">
    <property type="entry name" value="Porin_3"/>
    <property type="match status" value="1"/>
</dbReference>
<evidence type="ECO:0000313" key="2">
    <source>
        <dbReference type="EMBL" id="ONM32016.1"/>
    </source>
</evidence>
<dbReference type="PANTHER" id="PTHR11743:SF27">
    <property type="entry name" value="MITOCHONDRIAL OUTER MEMBRANE PROTEIN PORIN 4"/>
    <property type="match status" value="1"/>
</dbReference>
<dbReference type="GO" id="GO:0008308">
    <property type="term" value="F:voltage-gated monoatomic anion channel activity"/>
    <property type="evidence" value="ECO:0007669"/>
    <property type="project" value="InterPro"/>
</dbReference>
<organism evidence="2">
    <name type="scientific">Zea mays</name>
    <name type="common">Maize</name>
    <dbReference type="NCBI Taxonomy" id="4577"/>
    <lineage>
        <taxon>Eukaryota</taxon>
        <taxon>Viridiplantae</taxon>
        <taxon>Streptophyta</taxon>
        <taxon>Embryophyta</taxon>
        <taxon>Tracheophyta</taxon>
        <taxon>Spermatophyta</taxon>
        <taxon>Magnoliopsida</taxon>
        <taxon>Liliopsida</taxon>
        <taxon>Poales</taxon>
        <taxon>Poaceae</taxon>
        <taxon>PACMAD clade</taxon>
        <taxon>Panicoideae</taxon>
        <taxon>Andropogonodae</taxon>
        <taxon>Andropogoneae</taxon>
        <taxon>Tripsacinae</taxon>
        <taxon>Zea</taxon>
    </lineage>
</organism>
<gene>
    <name evidence="2" type="ORF">ZEAMMB73_Zm00001d040779</name>
</gene>
<dbReference type="InterPro" id="IPR027246">
    <property type="entry name" value="Porin_Euk/Tom40"/>
</dbReference>